<name>A0A194QJ84_PAPXU</name>
<proteinExistence type="inferred from homology"/>
<dbReference type="PANTHER" id="PTHR10514">
    <property type="entry name" value="ANGIOTENSIN-CONVERTING ENZYME"/>
    <property type="match status" value="1"/>
</dbReference>
<dbReference type="SUPFAM" id="SSF55486">
    <property type="entry name" value="Metalloproteases ('zincins'), catalytic domain"/>
    <property type="match status" value="1"/>
</dbReference>
<dbReference type="STRING" id="66420.A0A194QJ84"/>
<dbReference type="Proteomes" id="UP000053268">
    <property type="component" value="Unassembled WGS sequence"/>
</dbReference>
<evidence type="ECO:0000313" key="8">
    <source>
        <dbReference type="EMBL" id="KPJ05454.1"/>
    </source>
</evidence>
<dbReference type="InterPro" id="IPR001548">
    <property type="entry name" value="Peptidase_M2"/>
</dbReference>
<dbReference type="GO" id="GO:0006508">
    <property type="term" value="P:proteolysis"/>
    <property type="evidence" value="ECO:0007669"/>
    <property type="project" value="InterPro"/>
</dbReference>
<comment type="similarity">
    <text evidence="1 7">Belongs to the peptidase M2 family.</text>
</comment>
<dbReference type="PANTHER" id="PTHR10514:SF40">
    <property type="entry name" value="ANGIOTENSIN-CONVERTING ENZYME"/>
    <property type="match status" value="1"/>
</dbReference>
<evidence type="ECO:0000256" key="1">
    <source>
        <dbReference type="ARBA" id="ARBA00008139"/>
    </source>
</evidence>
<dbReference type="GO" id="GO:0008241">
    <property type="term" value="F:peptidyl-dipeptidase activity"/>
    <property type="evidence" value="ECO:0007669"/>
    <property type="project" value="InterPro"/>
</dbReference>
<dbReference type="PROSITE" id="PS52011">
    <property type="entry name" value="PEPTIDASE_M2"/>
    <property type="match status" value="1"/>
</dbReference>
<dbReference type="Pfam" id="PF01401">
    <property type="entry name" value="Peptidase_M2"/>
    <property type="match status" value="1"/>
</dbReference>
<comment type="caution">
    <text evidence="7">Lacks conserved residue(s) required for the propagation of feature annotation.</text>
</comment>
<reference evidence="8 9" key="1">
    <citation type="journal article" date="2015" name="Nat. Commun.">
        <title>Outbred genome sequencing and CRISPR/Cas9 gene editing in butterflies.</title>
        <authorList>
            <person name="Li X."/>
            <person name="Fan D."/>
            <person name="Zhang W."/>
            <person name="Liu G."/>
            <person name="Zhang L."/>
            <person name="Zhao L."/>
            <person name="Fang X."/>
            <person name="Chen L."/>
            <person name="Dong Y."/>
            <person name="Chen Y."/>
            <person name="Ding Y."/>
            <person name="Zhao R."/>
            <person name="Feng M."/>
            <person name="Zhu Y."/>
            <person name="Feng Y."/>
            <person name="Jiang X."/>
            <person name="Zhu D."/>
            <person name="Xiang H."/>
            <person name="Feng X."/>
            <person name="Li S."/>
            <person name="Wang J."/>
            <person name="Zhang G."/>
            <person name="Kronforst M.R."/>
            <person name="Wang W."/>
        </authorList>
    </citation>
    <scope>NUCLEOTIDE SEQUENCE [LARGE SCALE GENOMIC DNA]</scope>
    <source>
        <strain evidence="8">Ya'a_city_454_Px</strain>
        <tissue evidence="8">Whole body</tissue>
    </source>
</reference>
<evidence type="ECO:0000256" key="3">
    <source>
        <dbReference type="ARBA" id="ARBA00023157"/>
    </source>
</evidence>
<dbReference type="GO" id="GO:0008237">
    <property type="term" value="F:metallopeptidase activity"/>
    <property type="evidence" value="ECO:0007669"/>
    <property type="project" value="InterPro"/>
</dbReference>
<sequence>MLLQAYCAVRTANVKDSERELPRQLAQTGPRTRAKACPWSRPDALEEQRGLVGMPPLWRRIPHNYRVPLGARSMHEAFPSEKKKRYFVSTVLQFQIHRALCTRTGQYIPGEPTRPLHKCDIYRNPEAGRILKRLMERGSSAPWMQILQDSIGEGRLSGEALRDYFRPLEEWLHSENLRTGEYLGWSYDGDYCKFSIETAGLQVYGGFYNAAVRHYDVTSFVTLLMTSFLATVYSFRTR</sequence>
<protein>
    <submittedName>
        <fullName evidence="8">Angiotensin-converting enzyme</fullName>
    </submittedName>
</protein>
<keyword evidence="3 6" id="KW-1015">Disulfide bond</keyword>
<dbReference type="EMBL" id="KQ458714">
    <property type="protein sequence ID" value="KPJ05454.1"/>
    <property type="molecule type" value="Genomic_DNA"/>
</dbReference>
<keyword evidence="9" id="KW-1185">Reference proteome</keyword>
<evidence type="ECO:0000256" key="2">
    <source>
        <dbReference type="ARBA" id="ARBA00022729"/>
    </source>
</evidence>
<feature type="disulfide bond" evidence="6 7">
    <location>
        <begin position="101"/>
        <end position="119"/>
    </location>
</feature>
<evidence type="ECO:0000256" key="7">
    <source>
        <dbReference type="PROSITE-ProRule" id="PRU01355"/>
    </source>
</evidence>
<gene>
    <name evidence="8" type="ORF">RR46_02090</name>
</gene>
<evidence type="ECO:0000256" key="6">
    <source>
        <dbReference type="PIRSR" id="PIRSR601548-4"/>
    </source>
</evidence>
<organism evidence="8 9">
    <name type="scientific">Papilio xuthus</name>
    <name type="common">Asian swallowtail butterfly</name>
    <dbReference type="NCBI Taxonomy" id="66420"/>
    <lineage>
        <taxon>Eukaryota</taxon>
        <taxon>Metazoa</taxon>
        <taxon>Ecdysozoa</taxon>
        <taxon>Arthropoda</taxon>
        <taxon>Hexapoda</taxon>
        <taxon>Insecta</taxon>
        <taxon>Pterygota</taxon>
        <taxon>Neoptera</taxon>
        <taxon>Endopterygota</taxon>
        <taxon>Lepidoptera</taxon>
        <taxon>Glossata</taxon>
        <taxon>Ditrysia</taxon>
        <taxon>Papilionoidea</taxon>
        <taxon>Papilionidae</taxon>
        <taxon>Papilioninae</taxon>
        <taxon>Papilio</taxon>
    </lineage>
</organism>
<accession>A0A194QJ84</accession>
<dbReference type="GO" id="GO:0005886">
    <property type="term" value="C:plasma membrane"/>
    <property type="evidence" value="ECO:0007669"/>
    <property type="project" value="TreeGrafter"/>
</dbReference>
<keyword evidence="2" id="KW-0732">Signal</keyword>
<feature type="binding site" evidence="5">
    <location>
        <position position="85"/>
    </location>
    <ligand>
        <name>chloride</name>
        <dbReference type="ChEBI" id="CHEBI:17996"/>
        <label>1</label>
    </ligand>
</feature>
<dbReference type="AlphaFoldDB" id="A0A194QJ84"/>
<evidence type="ECO:0000256" key="4">
    <source>
        <dbReference type="ARBA" id="ARBA00023180"/>
    </source>
</evidence>
<evidence type="ECO:0000256" key="5">
    <source>
        <dbReference type="PIRSR" id="PIRSR601548-2"/>
    </source>
</evidence>
<keyword evidence="4" id="KW-0325">Glycoprotein</keyword>
<evidence type="ECO:0000313" key="9">
    <source>
        <dbReference type="Proteomes" id="UP000053268"/>
    </source>
</evidence>